<evidence type="ECO:0000313" key="1">
    <source>
        <dbReference type="EMBL" id="TVY10993.1"/>
    </source>
</evidence>
<dbReference type="OrthoDB" id="573482at2"/>
<dbReference type="Proteomes" id="UP000317036">
    <property type="component" value="Unassembled WGS sequence"/>
</dbReference>
<comment type="caution">
    <text evidence="1">The sequence shown here is derived from an EMBL/GenBank/DDBJ whole genome shotgun (WGS) entry which is preliminary data.</text>
</comment>
<sequence>MNHCGTIYGVSLETLQEQAKLLLEINGYYDQLIGMAPDQEQSDLLKRLITENTVNINRIRQLYLAISCNELQIPPVKPPHVTDYLEGLSKVRSLEVDILPKFVKMYLGAPNIYYTNEFTSIRSIIAFLAATPFLHGSLLQYLITKNLFPNGGENRYDPMRQNAGNYSRTNH</sequence>
<evidence type="ECO:0000313" key="2">
    <source>
        <dbReference type="Proteomes" id="UP000317036"/>
    </source>
</evidence>
<reference evidence="1 2" key="1">
    <citation type="submission" date="2019-07" db="EMBL/GenBank/DDBJ databases">
        <authorList>
            <person name="Kim J."/>
        </authorList>
    </citation>
    <scope>NUCLEOTIDE SEQUENCE [LARGE SCALE GENOMIC DNA]</scope>
    <source>
        <strain evidence="1 2">JC52</strain>
    </source>
</reference>
<dbReference type="RefSeq" id="WP_144844454.1">
    <property type="nucleotide sequence ID" value="NZ_VNJI01000005.1"/>
</dbReference>
<dbReference type="EMBL" id="VNJI01000005">
    <property type="protein sequence ID" value="TVY10993.1"/>
    <property type="molecule type" value="Genomic_DNA"/>
</dbReference>
<accession>A0A559KFT6</accession>
<dbReference type="AlphaFoldDB" id="A0A559KFT6"/>
<name>A0A559KFT6_9BACL</name>
<protein>
    <submittedName>
        <fullName evidence="1">Uncharacterized protein</fullName>
    </submittedName>
</protein>
<gene>
    <name evidence="1" type="ORF">FPZ49_05850</name>
</gene>
<keyword evidence="2" id="KW-1185">Reference proteome</keyword>
<organism evidence="1 2">
    <name type="scientific">Paenibacillus cremeus</name>
    <dbReference type="NCBI Taxonomy" id="2163881"/>
    <lineage>
        <taxon>Bacteria</taxon>
        <taxon>Bacillati</taxon>
        <taxon>Bacillota</taxon>
        <taxon>Bacilli</taxon>
        <taxon>Bacillales</taxon>
        <taxon>Paenibacillaceae</taxon>
        <taxon>Paenibacillus</taxon>
    </lineage>
</organism>
<proteinExistence type="predicted"/>